<dbReference type="InterPro" id="IPR045793">
    <property type="entry name" value="PcRGLX/YetA-like"/>
</dbReference>
<evidence type="ECO:0000313" key="6">
    <source>
        <dbReference type="Proteomes" id="UP001221558"/>
    </source>
</evidence>
<dbReference type="InterPro" id="IPR006311">
    <property type="entry name" value="TAT_signal"/>
</dbReference>
<dbReference type="Pfam" id="PF21345">
    <property type="entry name" value="PcRGLX_2nd"/>
    <property type="match status" value="1"/>
</dbReference>
<sequence length="896" mass="101225">MKFTRRNFIKDAALLSLLSGPLGNLTAAAPLTKKAIHQAVALHWLDGKQPNIPLGTTFGVPWSPGEVKPHDQFVLRDATDQKVPLQAWPLAFWPDGSIKWSAFASGRAAQLSSDNLRLEKAAALDKADISVVESTDDIMVDNGLLRIQFAKSGQRLLLNVWQDGRLLAKDVLLKVILQDAPDTETAATWQTTEWISEIKNCRIENSGNERVLVCAEGYHSDAKEQHKFPFVLRFYVYRDVPTLKVLYTFLYDADEQTDFIKGIGLSVAVPLGDTELYNRYVRFVGEEDDVFTEAVQGLTGLRRDPGAAVRSQQIQGKRIVLQEINERVRKGLPYIPAFGDYRLSQLHDSAFGISKRTATGHSWLQAKSGRRSNGLAYLGKPDGGVAVGIRNFWQSYPAQLDISQAATDEGRLTAWLWAPQAPAMDLRFYHDGMGQDTYEKQWEGLEITYEDYEAGYATAHGVGRTSELYLSFFNETPSTAQLTAHAHAYQSPALLTVAPDYLFAKKVFGANWGLPDRSTEKRRALEDRLDALFTFYNQEVDRRSWYGFWNYGDVMHAYDTDRQVWRYDVGGFAWDNSELSTDLWLWYYYLRTGRSDVFRMGEAMCRHTGEVDVYHLGKFAPLGSRHNVMHWGCSAKQLRISTAINRRFYYYLTADERTGDLLHEQVEAVRRLEDVVALRKRLETPLLAQPGKVLVSFGTDWGAIAAAWFTAWERTLDPSIKARLQESMYSIANQPQGFFTGRSLFSIDSGRFEREQSREIRVSHLNAVFGLPEIVEEISMVLPDKKFESAWLAYCRLYNASDEERRIALGTTEGKFNLRSSHARLTALAASKLRDKTLARRAWTEFSEDRGAMGDAAVVNPTSGNVEWPGISTNWAAQWGLTAIQCLHLVGDDQND</sequence>
<dbReference type="Pfam" id="PF19501">
    <property type="entry name" value="PcRGLX_1st"/>
    <property type="match status" value="1"/>
</dbReference>
<feature type="chain" id="PRO_5045622970" description="Tat pathway signal sequence domain protein" evidence="1">
    <location>
        <begin position="28"/>
        <end position="896"/>
    </location>
</feature>
<accession>A0ABY7WCD9</accession>
<proteinExistence type="predicted"/>
<dbReference type="PROSITE" id="PS51318">
    <property type="entry name" value="TAT"/>
    <property type="match status" value="1"/>
</dbReference>
<dbReference type="RefSeq" id="WP_274265603.1">
    <property type="nucleotide sequence ID" value="NZ_CP117880.1"/>
</dbReference>
<gene>
    <name evidence="5" type="ORF">PQ465_11155</name>
</gene>
<dbReference type="InterPro" id="IPR048331">
    <property type="entry name" value="PcRGLX/YetA_3rd"/>
</dbReference>
<feature type="domain" description="PcRGLX/YetA-like C-terminal alpha/alpha toroid" evidence="4">
    <location>
        <begin position="492"/>
        <end position="893"/>
    </location>
</feature>
<dbReference type="PANTHER" id="PTHR40081">
    <property type="entry name" value="CONCANAVALIN A-LIKE LECTIN/GLUCANASE"/>
    <property type="match status" value="1"/>
</dbReference>
<dbReference type="InterPro" id="IPR048329">
    <property type="entry name" value="PcRGLX_1st"/>
</dbReference>
<reference evidence="5 6" key="1">
    <citation type="submission" date="2023-02" db="EMBL/GenBank/DDBJ databases">
        <title>Genome sequence of Sphingobacterium sp. KACC 22765.</title>
        <authorList>
            <person name="Kim S."/>
            <person name="Heo J."/>
            <person name="Kwon S.-W."/>
        </authorList>
    </citation>
    <scope>NUCLEOTIDE SEQUENCE [LARGE SCALE GENOMIC DNA]</scope>
    <source>
        <strain evidence="5 6">KACC 22765</strain>
    </source>
</reference>
<dbReference type="Pfam" id="PF21346">
    <property type="entry name" value="PcRGLX_3rd"/>
    <property type="match status" value="1"/>
</dbReference>
<dbReference type="PANTHER" id="PTHR40081:SF1">
    <property type="entry name" value="TAT PATHWAY SIGNAL SEQUENCE DOMAIN PROTEIN"/>
    <property type="match status" value="1"/>
</dbReference>
<keyword evidence="6" id="KW-1185">Reference proteome</keyword>
<dbReference type="EMBL" id="CP117880">
    <property type="protein sequence ID" value="WDF66863.1"/>
    <property type="molecule type" value="Genomic_DNA"/>
</dbReference>
<evidence type="ECO:0000259" key="4">
    <source>
        <dbReference type="Pfam" id="PF21346"/>
    </source>
</evidence>
<feature type="domain" description="PcRGLX/YetA-like central beta-sandwich" evidence="3">
    <location>
        <begin position="129"/>
        <end position="486"/>
    </location>
</feature>
<evidence type="ECO:0000259" key="3">
    <source>
        <dbReference type="Pfam" id="PF21345"/>
    </source>
</evidence>
<feature type="domain" description="PcRGLX/YetA-like N-terminal RIFT barrel" evidence="2">
    <location>
        <begin position="39"/>
        <end position="111"/>
    </location>
</feature>
<evidence type="ECO:0008006" key="7">
    <source>
        <dbReference type="Google" id="ProtNLM"/>
    </source>
</evidence>
<dbReference type="InterPro" id="IPR048330">
    <property type="entry name" value="PcRGLX/YetA_2nd"/>
</dbReference>
<dbReference type="Proteomes" id="UP001221558">
    <property type="component" value="Chromosome"/>
</dbReference>
<organism evidence="5 6">
    <name type="scientific">Sphingobacterium oryzagri</name>
    <dbReference type="NCBI Taxonomy" id="3025669"/>
    <lineage>
        <taxon>Bacteria</taxon>
        <taxon>Pseudomonadati</taxon>
        <taxon>Bacteroidota</taxon>
        <taxon>Sphingobacteriia</taxon>
        <taxon>Sphingobacteriales</taxon>
        <taxon>Sphingobacteriaceae</taxon>
        <taxon>Sphingobacterium</taxon>
    </lineage>
</organism>
<feature type="signal peptide" evidence="1">
    <location>
        <begin position="1"/>
        <end position="27"/>
    </location>
</feature>
<evidence type="ECO:0000259" key="2">
    <source>
        <dbReference type="Pfam" id="PF19501"/>
    </source>
</evidence>
<keyword evidence="1" id="KW-0732">Signal</keyword>
<name>A0ABY7WCD9_9SPHI</name>
<evidence type="ECO:0000313" key="5">
    <source>
        <dbReference type="EMBL" id="WDF66863.1"/>
    </source>
</evidence>
<protein>
    <recommendedName>
        <fullName evidence="7">Tat pathway signal sequence domain protein</fullName>
    </recommendedName>
</protein>
<evidence type="ECO:0000256" key="1">
    <source>
        <dbReference type="SAM" id="SignalP"/>
    </source>
</evidence>